<reference evidence="1 2" key="1">
    <citation type="submission" date="2018-12" db="EMBL/GenBank/DDBJ databases">
        <title>Complete genome sequence of Iodobacter sp. H11R3.</title>
        <authorList>
            <person name="Bae J.-W."/>
        </authorList>
    </citation>
    <scope>NUCLEOTIDE SEQUENCE [LARGE SCALE GENOMIC DNA]</scope>
    <source>
        <strain evidence="1 2">H11R3</strain>
    </source>
</reference>
<keyword evidence="2" id="KW-1185">Reference proteome</keyword>
<sequence length="192" mass="20543">MHSIRSAIGSLFGISGTKAAASVSGEASHKSKNVSMGRIVAVCDHTSVLSTKYLSDCSALAVCSGWNGAVYESRTLMHLTGSALDYGLIEFDVYKLLFQVKTHLKGGDKVIWVAGLDCQSNLRMGINIAQMSRTKNQPILELLQMNGIEVEIAGSDAVTIFPDGSFRLGEGVDSRGVLSQQDKEALFAVINE</sequence>
<dbReference type="KEGG" id="iod:EJO50_08175"/>
<gene>
    <name evidence="1" type="ORF">EJO50_08175</name>
</gene>
<dbReference type="AlphaFoldDB" id="A0A3S8ZSS5"/>
<organism evidence="1 2">
    <name type="scientific">Iodobacter ciconiae</name>
    <dbReference type="NCBI Taxonomy" id="2496266"/>
    <lineage>
        <taxon>Bacteria</taxon>
        <taxon>Pseudomonadati</taxon>
        <taxon>Pseudomonadota</taxon>
        <taxon>Betaproteobacteria</taxon>
        <taxon>Neisseriales</taxon>
        <taxon>Chitinibacteraceae</taxon>
        <taxon>Iodobacter</taxon>
    </lineage>
</organism>
<protein>
    <submittedName>
        <fullName evidence="1">Uncharacterized protein</fullName>
    </submittedName>
</protein>
<dbReference type="EMBL" id="CP034433">
    <property type="protein sequence ID" value="AZN36471.1"/>
    <property type="molecule type" value="Genomic_DNA"/>
</dbReference>
<proteinExistence type="predicted"/>
<dbReference type="Proteomes" id="UP000282438">
    <property type="component" value="Chromosome"/>
</dbReference>
<evidence type="ECO:0000313" key="1">
    <source>
        <dbReference type="EMBL" id="AZN36471.1"/>
    </source>
</evidence>
<name>A0A3S8ZSS5_9NEIS</name>
<dbReference type="RefSeq" id="WP_125973184.1">
    <property type="nucleotide sequence ID" value="NZ_CP034433.1"/>
</dbReference>
<accession>A0A3S8ZSS5</accession>
<evidence type="ECO:0000313" key="2">
    <source>
        <dbReference type="Proteomes" id="UP000282438"/>
    </source>
</evidence>